<dbReference type="Proteomes" id="UP000018466">
    <property type="component" value="Unassembled WGS sequence"/>
</dbReference>
<keyword evidence="1" id="KW-0472">Membrane</keyword>
<dbReference type="RefSeq" id="WP_009532790.1">
    <property type="nucleotide sequence ID" value="NZ_JH590862.1"/>
</dbReference>
<sequence length="106" mass="11925">MSDAKQLYILSVVRVITANLSVLAGAFCIMLDRKISLFALAGLLFCLSEVLRFRCRKLAARNPNATDGNQKLKALQRFEQNHQQSVYMLLLWGSILISLLRDNLGN</sequence>
<accession>A0AA36Y5V7</accession>
<comment type="caution">
    <text evidence="2">The sequence shown here is derived from an EMBL/GenBank/DDBJ whole genome shotgun (WGS) entry which is preliminary data.</text>
</comment>
<proteinExistence type="predicted"/>
<evidence type="ECO:0000313" key="3">
    <source>
        <dbReference type="Proteomes" id="UP000018466"/>
    </source>
</evidence>
<reference evidence="2 3" key="1">
    <citation type="submission" date="2011-10" db="EMBL/GenBank/DDBJ databases">
        <title>The Genome Sequence of Lachnospiraceae bacterium ACC2.</title>
        <authorList>
            <consortium name="The Broad Institute Genome Sequencing Platform"/>
            <person name="Earl A."/>
            <person name="Ward D."/>
            <person name="Feldgarden M."/>
            <person name="Gevers D."/>
            <person name="Sizova M."/>
            <person name="Hazen A."/>
            <person name="Epstein S."/>
            <person name="Young S.K."/>
            <person name="Zeng Q."/>
            <person name="Gargeya S."/>
            <person name="Fitzgerald M."/>
            <person name="Haas B."/>
            <person name="Abouelleil A."/>
            <person name="Alvarado L."/>
            <person name="Arachchi H.M."/>
            <person name="Berlin A."/>
            <person name="Brown A."/>
            <person name="Chapman S.B."/>
            <person name="Chen Z."/>
            <person name="Dunbar C."/>
            <person name="Freedman E."/>
            <person name="Gearin G."/>
            <person name="Goldberg J."/>
            <person name="Griggs A."/>
            <person name="Gujja S."/>
            <person name="Heiman D."/>
            <person name="Howarth C."/>
            <person name="Larson L."/>
            <person name="Lui A."/>
            <person name="MacDonald P.J.P."/>
            <person name="Montmayeur A."/>
            <person name="Murphy C."/>
            <person name="Neiman D."/>
            <person name="Pearson M."/>
            <person name="Priest M."/>
            <person name="Roberts A."/>
            <person name="Saif S."/>
            <person name="Shea T."/>
            <person name="Shenoy N."/>
            <person name="Sisk P."/>
            <person name="Stolte C."/>
            <person name="Sykes S."/>
            <person name="Wortman J."/>
            <person name="Nusbaum C."/>
            <person name="Birren B."/>
        </authorList>
    </citation>
    <scope>NUCLEOTIDE SEQUENCE [LARGE SCALE GENOMIC DNA]</scope>
    <source>
        <strain evidence="2 3">ACC2</strain>
    </source>
</reference>
<protein>
    <submittedName>
        <fullName evidence="2">Uncharacterized protein</fullName>
    </submittedName>
</protein>
<dbReference type="GeneID" id="86940720"/>
<feature type="transmembrane region" description="Helical" evidence="1">
    <location>
        <begin position="7"/>
        <end position="29"/>
    </location>
</feature>
<keyword evidence="3" id="KW-1185">Reference proteome</keyword>
<evidence type="ECO:0000256" key="1">
    <source>
        <dbReference type="SAM" id="Phobius"/>
    </source>
</evidence>
<name>A0AA36Y5V7_9FIRM</name>
<dbReference type="EMBL" id="AGEL01000006">
    <property type="protein sequence ID" value="EHO17358.1"/>
    <property type="molecule type" value="Genomic_DNA"/>
</dbReference>
<feature type="transmembrane region" description="Helical" evidence="1">
    <location>
        <begin position="35"/>
        <end position="53"/>
    </location>
</feature>
<evidence type="ECO:0000313" key="2">
    <source>
        <dbReference type="EMBL" id="EHO17358.1"/>
    </source>
</evidence>
<keyword evidence="1" id="KW-0812">Transmembrane</keyword>
<gene>
    <name evidence="2" type="ORF">HMPREF9623_00957</name>
</gene>
<organism evidence="2 3">
    <name type="scientific">Stomatobaculum longum</name>
    <dbReference type="NCBI Taxonomy" id="796942"/>
    <lineage>
        <taxon>Bacteria</taxon>
        <taxon>Bacillati</taxon>
        <taxon>Bacillota</taxon>
        <taxon>Clostridia</taxon>
        <taxon>Lachnospirales</taxon>
        <taxon>Lachnospiraceae</taxon>
        <taxon>Stomatobaculum</taxon>
    </lineage>
</organism>
<keyword evidence="1" id="KW-1133">Transmembrane helix</keyword>
<dbReference type="AlphaFoldDB" id="A0AA36Y5V7"/>